<feature type="compositionally biased region" description="Basic and acidic residues" evidence="1">
    <location>
        <begin position="74"/>
        <end position="92"/>
    </location>
</feature>
<comment type="caution">
    <text evidence="2">The sequence shown here is derived from an EMBL/GenBank/DDBJ whole genome shotgun (WGS) entry which is preliminary data.</text>
</comment>
<reference evidence="2 3" key="1">
    <citation type="journal article" date="2019" name="PLoS ONE">
        <title>Genomic analyses reveal an absence of contemporary introgressive admixture between fin whales and blue whales, despite known hybrids.</title>
        <authorList>
            <person name="Westbury M.V."/>
            <person name="Petersen B."/>
            <person name="Lorenzen E.D."/>
        </authorList>
    </citation>
    <scope>NUCLEOTIDE SEQUENCE [LARGE SCALE GENOMIC DNA]</scope>
    <source>
        <strain evidence="2">FinWhale-01</strain>
    </source>
</reference>
<feature type="region of interest" description="Disordered" evidence="1">
    <location>
        <begin position="159"/>
        <end position="198"/>
    </location>
</feature>
<feature type="non-terminal residue" evidence="2">
    <location>
        <position position="1"/>
    </location>
</feature>
<evidence type="ECO:0000256" key="1">
    <source>
        <dbReference type="SAM" id="MobiDB-lite"/>
    </source>
</evidence>
<organism evidence="2 3">
    <name type="scientific">Balaenoptera physalus</name>
    <name type="common">Fin whale</name>
    <name type="synonym">Balaena physalus</name>
    <dbReference type="NCBI Taxonomy" id="9770"/>
    <lineage>
        <taxon>Eukaryota</taxon>
        <taxon>Metazoa</taxon>
        <taxon>Chordata</taxon>
        <taxon>Craniata</taxon>
        <taxon>Vertebrata</taxon>
        <taxon>Euteleostomi</taxon>
        <taxon>Mammalia</taxon>
        <taxon>Eutheria</taxon>
        <taxon>Laurasiatheria</taxon>
        <taxon>Artiodactyla</taxon>
        <taxon>Whippomorpha</taxon>
        <taxon>Cetacea</taxon>
        <taxon>Mysticeti</taxon>
        <taxon>Balaenopteridae</taxon>
        <taxon>Balaenoptera</taxon>
    </lineage>
</organism>
<dbReference type="OrthoDB" id="10540731at2759"/>
<feature type="compositionally biased region" description="Basic and acidic residues" evidence="1">
    <location>
        <begin position="25"/>
        <end position="37"/>
    </location>
</feature>
<dbReference type="EMBL" id="SGJD01001146">
    <property type="protein sequence ID" value="KAB0401802.1"/>
    <property type="molecule type" value="Genomic_DNA"/>
</dbReference>
<dbReference type="Proteomes" id="UP000437017">
    <property type="component" value="Unassembled WGS sequence"/>
</dbReference>
<evidence type="ECO:0000313" key="2">
    <source>
        <dbReference type="EMBL" id="KAB0401802.1"/>
    </source>
</evidence>
<keyword evidence="3" id="KW-1185">Reference proteome</keyword>
<sequence length="198" mass="20660">QGGDGEGRGAGSGAEGKKGVTQGRNKKELENKKEGGRKQARGTVGAPGTPLQGQCCPETPHPPPASGEFVVSLSKKDRAASDTREERPEHRNPRAAPEVGEGRLAGYGAWCQEPGWRDELGSIEGQGDSSLAPRTQVSVFLGSGVPLPDPEPPCWACSHPASQPGLVPAPAEVSEAARRKGSCSSQPRDSPQEEARLL</sequence>
<proteinExistence type="predicted"/>
<feature type="compositionally biased region" description="Gly residues" evidence="1">
    <location>
        <begin position="1"/>
        <end position="14"/>
    </location>
</feature>
<name>A0A6A1Q0I7_BALPH</name>
<accession>A0A6A1Q0I7</accession>
<dbReference type="AlphaFoldDB" id="A0A6A1Q0I7"/>
<evidence type="ECO:0000313" key="3">
    <source>
        <dbReference type="Proteomes" id="UP000437017"/>
    </source>
</evidence>
<gene>
    <name evidence="2" type="ORF">E2I00_020018</name>
</gene>
<protein>
    <submittedName>
        <fullName evidence="2">Uncharacterized protein</fullName>
    </submittedName>
</protein>
<feature type="region of interest" description="Disordered" evidence="1">
    <location>
        <begin position="1"/>
        <end position="135"/>
    </location>
</feature>